<dbReference type="SUPFAM" id="SSF161084">
    <property type="entry name" value="MAPEG domain-like"/>
    <property type="match status" value="1"/>
</dbReference>
<comment type="subcellular location">
    <subcellularLocation>
        <location evidence="1">Membrane</location>
    </subcellularLocation>
</comment>
<dbReference type="Gene3D" id="1.20.120.550">
    <property type="entry name" value="Membrane associated eicosanoid/glutathione metabolism-like domain"/>
    <property type="match status" value="1"/>
</dbReference>
<feature type="transmembrane region" description="Helical" evidence="5">
    <location>
        <begin position="70"/>
        <end position="97"/>
    </location>
</feature>
<dbReference type="KEGG" id="dea:FPZ08_03085"/>
<feature type="transmembrane region" description="Helical" evidence="5">
    <location>
        <begin position="117"/>
        <end position="140"/>
    </location>
</feature>
<keyword evidence="3 5" id="KW-1133">Transmembrane helix</keyword>
<dbReference type="OrthoDB" id="5516290at2"/>
<protein>
    <submittedName>
        <fullName evidence="6">MAPEG family protein</fullName>
    </submittedName>
</protein>
<dbReference type="InterPro" id="IPR023352">
    <property type="entry name" value="MAPEG-like_dom_sf"/>
</dbReference>
<name>A0A5B8LQ33_9HYPH</name>
<evidence type="ECO:0000256" key="1">
    <source>
        <dbReference type="ARBA" id="ARBA00004370"/>
    </source>
</evidence>
<evidence type="ECO:0000256" key="2">
    <source>
        <dbReference type="ARBA" id="ARBA00022692"/>
    </source>
</evidence>
<evidence type="ECO:0000256" key="3">
    <source>
        <dbReference type="ARBA" id="ARBA00022989"/>
    </source>
</evidence>
<reference evidence="6 7" key="1">
    <citation type="submission" date="2019-07" db="EMBL/GenBank/DDBJ databases">
        <title>Full genome sequence of Devosia sp. Gsoil 520.</title>
        <authorList>
            <person name="Im W.-T."/>
        </authorList>
    </citation>
    <scope>NUCLEOTIDE SEQUENCE [LARGE SCALE GENOMIC DNA]</scope>
    <source>
        <strain evidence="6 7">Gsoil 520</strain>
    </source>
</reference>
<evidence type="ECO:0000256" key="5">
    <source>
        <dbReference type="SAM" id="Phobius"/>
    </source>
</evidence>
<dbReference type="AlphaFoldDB" id="A0A5B8LQ33"/>
<organism evidence="6 7">
    <name type="scientific">Devosia ginsengisoli</name>
    <dbReference type="NCBI Taxonomy" id="400770"/>
    <lineage>
        <taxon>Bacteria</taxon>
        <taxon>Pseudomonadati</taxon>
        <taxon>Pseudomonadota</taxon>
        <taxon>Alphaproteobacteria</taxon>
        <taxon>Hyphomicrobiales</taxon>
        <taxon>Devosiaceae</taxon>
        <taxon>Devosia</taxon>
    </lineage>
</organism>
<dbReference type="EMBL" id="CP042304">
    <property type="protein sequence ID" value="QDZ09815.1"/>
    <property type="molecule type" value="Genomic_DNA"/>
</dbReference>
<dbReference type="Proteomes" id="UP000315364">
    <property type="component" value="Chromosome"/>
</dbReference>
<accession>A0A5B8LQ33</accession>
<keyword evidence="4 5" id="KW-0472">Membrane</keyword>
<keyword evidence="7" id="KW-1185">Reference proteome</keyword>
<evidence type="ECO:0000313" key="7">
    <source>
        <dbReference type="Proteomes" id="UP000315364"/>
    </source>
</evidence>
<evidence type="ECO:0000313" key="6">
    <source>
        <dbReference type="EMBL" id="QDZ09815.1"/>
    </source>
</evidence>
<dbReference type="RefSeq" id="WP_146288624.1">
    <property type="nucleotide sequence ID" value="NZ_CP042304.1"/>
</dbReference>
<evidence type="ECO:0000256" key="4">
    <source>
        <dbReference type="ARBA" id="ARBA00023136"/>
    </source>
</evidence>
<dbReference type="InterPro" id="IPR001129">
    <property type="entry name" value="Membr-assoc_MAPEG"/>
</dbReference>
<keyword evidence="2 5" id="KW-0812">Transmembrane</keyword>
<proteinExistence type="predicted"/>
<feature type="transmembrane region" description="Helical" evidence="5">
    <location>
        <begin position="7"/>
        <end position="28"/>
    </location>
</feature>
<dbReference type="GO" id="GO:0016020">
    <property type="term" value="C:membrane"/>
    <property type="evidence" value="ECO:0007669"/>
    <property type="project" value="UniProtKB-SubCell"/>
</dbReference>
<dbReference type="Pfam" id="PF01124">
    <property type="entry name" value="MAPEG"/>
    <property type="match status" value="1"/>
</dbReference>
<sequence length="145" mass="16131">MPLTEKLLILAIAAQVLLTLGILIWLGFERVPRVARGEIAVKDIAADRAAYPLRARLLSNSFDNQFQLPVLFYVAALLALWSGGAGWAEVVLAWLFVALRYAHAAVHVISNRVYRRFALYTAGLVVLALLWVWLVLRLIILAPSI</sequence>
<gene>
    <name evidence="6" type="ORF">FPZ08_03085</name>
</gene>